<sequence>MADDKDSNNTDILSDKKKAISNWWDQTTDLYSRLMNSEDFDRENIQRHIQKVAIDKKDEIFNDINGLSNEVISNVFEQVFGMPIHNPEKLDSVLPAIIGPLRSPSELQYMKCLEKNGTIAWDTKGQFNCLFPQKYLAERNLQDLHLSKEQVENDKDHKKYGKFFYDYSKYLTWKFENKQKEKEEGEFNILPIKQDSDKINQFQSYSSYTKQYVDEDGKIQKEQVIEKKFNTPEGLKMKVERIKYPTDGSSPITEVEENLISDK</sequence>
<dbReference type="Proteomes" id="UP000183365">
    <property type="component" value="Unassembled WGS sequence"/>
</dbReference>
<name>A0A1L0CVR0_9ASCO</name>
<proteinExistence type="predicted"/>
<dbReference type="AlphaFoldDB" id="A0A1L0CVR0"/>
<dbReference type="EMBL" id="FQNF01000013">
    <property type="protein sequence ID" value="SGZ38887.1"/>
    <property type="molecule type" value="Genomic_DNA"/>
</dbReference>
<reference evidence="2" key="1">
    <citation type="submission" date="2016-11" db="EMBL/GenBank/DDBJ databases">
        <authorList>
            <person name="Guldener U."/>
        </authorList>
    </citation>
    <scope>NUCLEOTIDE SEQUENCE [LARGE SCALE GENOMIC DNA]</scope>
</reference>
<dbReference type="OrthoDB" id="4044171at2759"/>
<organism evidence="1 2">
    <name type="scientific">Hanseniaspora guilliermondii</name>
    <dbReference type="NCBI Taxonomy" id="56406"/>
    <lineage>
        <taxon>Eukaryota</taxon>
        <taxon>Fungi</taxon>
        <taxon>Dikarya</taxon>
        <taxon>Ascomycota</taxon>
        <taxon>Saccharomycotina</taxon>
        <taxon>Saccharomycetes</taxon>
        <taxon>Saccharomycodales</taxon>
        <taxon>Saccharomycodaceae</taxon>
        <taxon>Hanseniaspora</taxon>
    </lineage>
</organism>
<evidence type="ECO:0000313" key="1">
    <source>
        <dbReference type="EMBL" id="SGZ38887.1"/>
    </source>
</evidence>
<dbReference type="Pfam" id="PF17234">
    <property type="entry name" value="MPM1"/>
    <property type="match status" value="1"/>
</dbReference>
<keyword evidence="2" id="KW-1185">Reference proteome</keyword>
<protein>
    <submittedName>
        <fullName evidence="1">Uncharacterized protein</fullName>
    </submittedName>
</protein>
<dbReference type="InterPro" id="IPR035187">
    <property type="entry name" value="Mpm1"/>
</dbReference>
<dbReference type="VEuPathDB" id="FungiDB:HGUI_01087"/>
<gene>
    <name evidence="1" type="ORF">HGUI_01087</name>
</gene>
<accession>A0A1L0CVR0</accession>
<evidence type="ECO:0000313" key="2">
    <source>
        <dbReference type="Proteomes" id="UP000183365"/>
    </source>
</evidence>